<reference evidence="2" key="1">
    <citation type="journal article" date="2014" name="Front. Microbiol.">
        <title>High frequency of phylogenetically diverse reductive dehalogenase-homologous genes in deep subseafloor sedimentary metagenomes.</title>
        <authorList>
            <person name="Kawai M."/>
            <person name="Futagami T."/>
            <person name="Toyoda A."/>
            <person name="Takaki Y."/>
            <person name="Nishi S."/>
            <person name="Hori S."/>
            <person name="Arai W."/>
            <person name="Tsubouchi T."/>
            <person name="Morono Y."/>
            <person name="Uchiyama I."/>
            <person name="Ito T."/>
            <person name="Fujiyama A."/>
            <person name="Inagaki F."/>
            <person name="Takami H."/>
        </authorList>
    </citation>
    <scope>NUCLEOTIDE SEQUENCE</scope>
    <source>
        <strain evidence="2">Expedition CK06-06</strain>
    </source>
</reference>
<feature type="region of interest" description="Disordered" evidence="1">
    <location>
        <begin position="103"/>
        <end position="131"/>
    </location>
</feature>
<dbReference type="EMBL" id="BARS01011769">
    <property type="protein sequence ID" value="GAF93543.1"/>
    <property type="molecule type" value="Genomic_DNA"/>
</dbReference>
<evidence type="ECO:0000313" key="2">
    <source>
        <dbReference type="EMBL" id="GAF93543.1"/>
    </source>
</evidence>
<dbReference type="AlphaFoldDB" id="X0TJ45"/>
<feature type="non-terminal residue" evidence="2">
    <location>
        <position position="1"/>
    </location>
</feature>
<protein>
    <submittedName>
        <fullName evidence="2">Uncharacterized protein</fullName>
    </submittedName>
</protein>
<name>X0TJ45_9ZZZZ</name>
<organism evidence="2">
    <name type="scientific">marine sediment metagenome</name>
    <dbReference type="NCBI Taxonomy" id="412755"/>
    <lineage>
        <taxon>unclassified sequences</taxon>
        <taxon>metagenomes</taxon>
        <taxon>ecological metagenomes</taxon>
    </lineage>
</organism>
<sequence length="131" mass="14491">DLRRSVDDTMNPITGEHDIEIGGQRYTVRFDWDALAEVTTKHGDSPNLFSPDVVASVASIGMKKHHPEMTPERIKELSPPLVPFAKSIQTALQYAYFGDEALPEDSKKKKSPRKGGLCQGIRRLFGKASAP</sequence>
<accession>X0TJ45</accession>
<evidence type="ECO:0000256" key="1">
    <source>
        <dbReference type="SAM" id="MobiDB-lite"/>
    </source>
</evidence>
<gene>
    <name evidence="2" type="ORF">S01H1_21274</name>
</gene>
<proteinExistence type="predicted"/>
<comment type="caution">
    <text evidence="2">The sequence shown here is derived from an EMBL/GenBank/DDBJ whole genome shotgun (WGS) entry which is preliminary data.</text>
</comment>